<evidence type="ECO:0000259" key="2">
    <source>
        <dbReference type="Pfam" id="PF16927"/>
    </source>
</evidence>
<dbReference type="GO" id="GO:0016301">
    <property type="term" value="F:kinase activity"/>
    <property type="evidence" value="ECO:0007669"/>
    <property type="project" value="UniProtKB-KW"/>
</dbReference>
<keyword evidence="1" id="KW-1133">Transmembrane helix</keyword>
<dbReference type="EMBL" id="JBHSZQ010000002">
    <property type="protein sequence ID" value="MFC7124785.1"/>
    <property type="molecule type" value="Genomic_DNA"/>
</dbReference>
<proteinExistence type="predicted"/>
<feature type="transmembrane region" description="Helical" evidence="1">
    <location>
        <begin position="166"/>
        <end position="184"/>
    </location>
</feature>
<keyword evidence="3" id="KW-0418">Kinase</keyword>
<organism evidence="3 4">
    <name type="scientific">Halovenus rubra</name>
    <dbReference type="NCBI Taxonomy" id="869890"/>
    <lineage>
        <taxon>Archaea</taxon>
        <taxon>Methanobacteriati</taxon>
        <taxon>Methanobacteriota</taxon>
        <taxon>Stenosarchaea group</taxon>
        <taxon>Halobacteria</taxon>
        <taxon>Halobacteriales</taxon>
        <taxon>Haloarculaceae</taxon>
        <taxon>Halovenus</taxon>
    </lineage>
</organism>
<dbReference type="Proteomes" id="UP001596414">
    <property type="component" value="Unassembled WGS sequence"/>
</dbReference>
<protein>
    <submittedName>
        <fullName evidence="3">Histidine kinase N-terminal 7TM domain-containing protein</fullName>
    </submittedName>
</protein>
<feature type="transmembrane region" description="Helical" evidence="1">
    <location>
        <begin position="40"/>
        <end position="59"/>
    </location>
</feature>
<evidence type="ECO:0000256" key="1">
    <source>
        <dbReference type="SAM" id="Phobius"/>
    </source>
</evidence>
<feature type="transmembrane region" description="Helical" evidence="1">
    <location>
        <begin position="79"/>
        <end position="95"/>
    </location>
</feature>
<feature type="domain" description="Histidine kinase N-terminal 7TM region" evidence="2">
    <location>
        <begin position="16"/>
        <end position="249"/>
    </location>
</feature>
<sequence>MELQITPPMLVKVGIFFLTAGLAIYGIRVGSNRRSNRSELTAFVALMLTIAFWELLGILIDTATTAEAKLLVTNVNNSVAAPLYLFAIIWFGLAYTSNDRWVYPWLVTVTAASIGLMSVVLALYPEFLYESNGLVTRGPVQFLTVTFEPWVGLDRTLKDSFRAYQLYSYLGLLFVLGLIVRYLLDNRDQLQIGQIFSLIAGISVPLAGNMLLFFGLVPPDMNPTDLAFGVLALCFAVAIFRYRLFDIAPLGRQQAIETMTDPIVIIDDDDRTAKNVDGSSLPET</sequence>
<dbReference type="InterPro" id="IPR031621">
    <property type="entry name" value="HisKA_7TM"/>
</dbReference>
<keyword evidence="1" id="KW-0472">Membrane</keyword>
<keyword evidence="1" id="KW-0812">Transmembrane</keyword>
<name>A0ABD5X0Q6_9EURY</name>
<gene>
    <name evidence="3" type="ORF">ACFQJ7_01845</name>
</gene>
<comment type="caution">
    <text evidence="3">The sequence shown here is derived from an EMBL/GenBank/DDBJ whole genome shotgun (WGS) entry which is preliminary data.</text>
</comment>
<dbReference type="AlphaFoldDB" id="A0ABD5X0Q6"/>
<feature type="transmembrane region" description="Helical" evidence="1">
    <location>
        <begin position="102"/>
        <end position="124"/>
    </location>
</feature>
<accession>A0ABD5X0Q6</accession>
<evidence type="ECO:0000313" key="3">
    <source>
        <dbReference type="EMBL" id="MFC7124785.1"/>
    </source>
</evidence>
<feature type="transmembrane region" description="Helical" evidence="1">
    <location>
        <begin position="226"/>
        <end position="244"/>
    </location>
</feature>
<feature type="transmembrane region" description="Helical" evidence="1">
    <location>
        <begin position="6"/>
        <end position="28"/>
    </location>
</feature>
<dbReference type="RefSeq" id="WP_267638434.1">
    <property type="nucleotide sequence ID" value="NZ_JAODIY010000013.1"/>
</dbReference>
<keyword evidence="3" id="KW-0808">Transferase</keyword>
<reference evidence="3 4" key="1">
    <citation type="journal article" date="2014" name="Int. J. Syst. Evol. Microbiol.">
        <title>Complete genome sequence of Corynebacterium casei LMG S-19264T (=DSM 44701T), isolated from a smear-ripened cheese.</title>
        <authorList>
            <consortium name="US DOE Joint Genome Institute (JGI-PGF)"/>
            <person name="Walter F."/>
            <person name="Albersmeier A."/>
            <person name="Kalinowski J."/>
            <person name="Ruckert C."/>
        </authorList>
    </citation>
    <scope>NUCLEOTIDE SEQUENCE [LARGE SCALE GENOMIC DNA]</scope>
    <source>
        <strain evidence="3 4">CGMCC 4.7215</strain>
    </source>
</reference>
<feature type="transmembrane region" description="Helical" evidence="1">
    <location>
        <begin position="196"/>
        <end position="214"/>
    </location>
</feature>
<dbReference type="Pfam" id="PF16927">
    <property type="entry name" value="HisKA_7TM"/>
    <property type="match status" value="1"/>
</dbReference>
<evidence type="ECO:0000313" key="4">
    <source>
        <dbReference type="Proteomes" id="UP001596414"/>
    </source>
</evidence>